<protein>
    <submittedName>
        <fullName evidence="2">Uncharacterized protein</fullName>
    </submittedName>
</protein>
<gene>
    <name evidence="2" type="ORF">EPH_0027090</name>
</gene>
<evidence type="ECO:0000256" key="1">
    <source>
        <dbReference type="SAM" id="MobiDB-lite"/>
    </source>
</evidence>
<dbReference type="VEuPathDB" id="ToxoDB:EPH_0027090"/>
<keyword evidence="3" id="KW-1185">Reference proteome</keyword>
<sequence>MEHNTSGTLQQRPHGNKQDEQGKAQASHARNGSYGHVHLGIVLVTPWATQWRTLRQHPHGNKQDEQGKAQASHARNGSYGHVHLGIVLVTPMGNSVDGGHAAC</sequence>
<reference evidence="2" key="1">
    <citation type="submission" date="2013-10" db="EMBL/GenBank/DDBJ databases">
        <title>Genomic analysis of the causative agents of coccidiosis in chickens.</title>
        <authorList>
            <person name="Reid A.J."/>
            <person name="Blake D."/>
            <person name="Billington K."/>
            <person name="Browne H."/>
            <person name="Dunn M."/>
            <person name="Hung S."/>
            <person name="Kawahara F."/>
            <person name="Miranda-Saavedra D."/>
            <person name="Mourier T."/>
            <person name="Nagra H."/>
            <person name="Otto T.D."/>
            <person name="Rawlings N."/>
            <person name="Sanchez A."/>
            <person name="Sanders M."/>
            <person name="Subramaniam C."/>
            <person name="Tay Y."/>
            <person name="Dear P."/>
            <person name="Doerig C."/>
            <person name="Gruber A."/>
            <person name="Parkinson J."/>
            <person name="Shirley M."/>
            <person name="Wan K.L."/>
            <person name="Berriman M."/>
            <person name="Tomley F."/>
            <person name="Pain A."/>
        </authorList>
    </citation>
    <scope>NUCLEOTIDE SEQUENCE [LARGE SCALE GENOMIC DNA]</scope>
    <source>
        <strain evidence="2">Houghton</strain>
    </source>
</reference>
<proteinExistence type="predicted"/>
<name>U6HAD1_9EIME</name>
<dbReference type="AlphaFoldDB" id="U6HAD1"/>
<accession>U6HAD1</accession>
<dbReference type="Proteomes" id="UP000018201">
    <property type="component" value="Unassembled WGS sequence"/>
</dbReference>
<feature type="region of interest" description="Disordered" evidence="1">
    <location>
        <begin position="1"/>
        <end position="32"/>
    </location>
</feature>
<evidence type="ECO:0000313" key="2">
    <source>
        <dbReference type="EMBL" id="CDI87559.1"/>
    </source>
</evidence>
<organism evidence="2 3">
    <name type="scientific">Eimeria praecox</name>
    <dbReference type="NCBI Taxonomy" id="51316"/>
    <lineage>
        <taxon>Eukaryota</taxon>
        <taxon>Sar</taxon>
        <taxon>Alveolata</taxon>
        <taxon>Apicomplexa</taxon>
        <taxon>Conoidasida</taxon>
        <taxon>Coccidia</taxon>
        <taxon>Eucoccidiorida</taxon>
        <taxon>Eimeriorina</taxon>
        <taxon>Eimeriidae</taxon>
        <taxon>Eimeria</taxon>
    </lineage>
</organism>
<feature type="compositionally biased region" description="Polar residues" evidence="1">
    <location>
        <begin position="1"/>
        <end position="13"/>
    </location>
</feature>
<dbReference type="EMBL" id="HG697774">
    <property type="protein sequence ID" value="CDI87559.1"/>
    <property type="molecule type" value="Genomic_DNA"/>
</dbReference>
<feature type="region of interest" description="Disordered" evidence="1">
    <location>
        <begin position="53"/>
        <end position="77"/>
    </location>
</feature>
<evidence type="ECO:0000313" key="3">
    <source>
        <dbReference type="Proteomes" id="UP000018201"/>
    </source>
</evidence>
<reference evidence="2" key="2">
    <citation type="submission" date="2013-10" db="EMBL/GenBank/DDBJ databases">
        <authorList>
            <person name="Aslett M."/>
        </authorList>
    </citation>
    <scope>NUCLEOTIDE SEQUENCE [LARGE SCALE GENOMIC DNA]</scope>
    <source>
        <strain evidence="2">Houghton</strain>
    </source>
</reference>